<reference evidence="1 2" key="1">
    <citation type="submission" date="2018-09" db="EMBL/GenBank/DDBJ databases">
        <title>Genome sequencing of Lachnoanaerobaculum umeaense DSM 23576.</title>
        <authorList>
            <person name="Kook J.-K."/>
            <person name="Park S.-N."/>
            <person name="Lim Y.K."/>
        </authorList>
    </citation>
    <scope>NUCLEOTIDE SEQUENCE [LARGE SCALE GENOMIC DNA]</scope>
    <source>
        <strain evidence="2">DSM 23576 \ CCUG 58757</strain>
    </source>
</reference>
<proteinExistence type="predicted"/>
<dbReference type="Gene3D" id="3.40.33.10">
    <property type="entry name" value="CAP"/>
    <property type="match status" value="1"/>
</dbReference>
<dbReference type="EMBL" id="CP032364">
    <property type="protein sequence ID" value="AYB00587.1"/>
    <property type="molecule type" value="Genomic_DNA"/>
</dbReference>
<dbReference type="SUPFAM" id="SSF55797">
    <property type="entry name" value="PR-1-like"/>
    <property type="match status" value="1"/>
</dbReference>
<dbReference type="Pfam" id="PF00188">
    <property type="entry name" value="CAP"/>
    <property type="match status" value="1"/>
</dbReference>
<name>A0A385Q3B2_9FIRM</name>
<dbReference type="RefSeq" id="WP_111526094.1">
    <property type="nucleotide sequence ID" value="NZ_CP032364.1"/>
</dbReference>
<dbReference type="InterPro" id="IPR035940">
    <property type="entry name" value="CAP_sf"/>
</dbReference>
<dbReference type="CDD" id="cd05379">
    <property type="entry name" value="CAP_bacterial"/>
    <property type="match status" value="1"/>
</dbReference>
<dbReference type="Gene3D" id="2.10.270.10">
    <property type="entry name" value="Cholin Binding"/>
    <property type="match status" value="1"/>
</dbReference>
<dbReference type="InterPro" id="IPR014044">
    <property type="entry name" value="CAP_dom"/>
</dbReference>
<dbReference type="Pfam" id="PF01473">
    <property type="entry name" value="Choline_bind_1"/>
    <property type="match status" value="1"/>
</dbReference>
<dbReference type="Proteomes" id="UP000265562">
    <property type="component" value="Chromosome"/>
</dbReference>
<dbReference type="PANTHER" id="PTHR31157">
    <property type="entry name" value="SCP DOMAIN-CONTAINING PROTEIN"/>
    <property type="match status" value="1"/>
</dbReference>
<dbReference type="SUPFAM" id="SSF69360">
    <property type="entry name" value="Cell wall binding repeat"/>
    <property type="match status" value="1"/>
</dbReference>
<keyword evidence="2" id="KW-1185">Reference proteome</keyword>
<evidence type="ECO:0000313" key="1">
    <source>
        <dbReference type="EMBL" id="AYB00587.1"/>
    </source>
</evidence>
<organism evidence="1 2">
    <name type="scientific">Lachnoanaerobaculum umeaense</name>
    <dbReference type="NCBI Taxonomy" id="617123"/>
    <lineage>
        <taxon>Bacteria</taxon>
        <taxon>Bacillati</taxon>
        <taxon>Bacillota</taxon>
        <taxon>Clostridia</taxon>
        <taxon>Lachnospirales</taxon>
        <taxon>Lachnospiraceae</taxon>
        <taxon>Lachnoanaerobaculum</taxon>
    </lineage>
</organism>
<sequence length="265" mass="30016">MKKRLLFGTALTLGTLLMSIPTFAAGGNWKNEGTGWRYQFTDGSYARLSWLHENDKWYYMDSSGYMYKGWLKDGEDWYYLDPESGDMKEDWTNIGDNWYYFSPILGGRLVTNGYVSGGYYVDAGGAYQPDGKQPKENATGVSTKAFEDKVIELVNIERAKYGIPKLSTDSMFRDSANLRAKEIATSFSHTRPDGSSYLYALPPGLGYWGENIAMGQTSPEKVMEAWMNSEVHRANILSKDFITIGVGYFIKDGVIYWVQDFGTRM</sequence>
<protein>
    <submittedName>
        <fullName evidence="1">Uncharacterized protein</fullName>
    </submittedName>
</protein>
<dbReference type="PROSITE" id="PS51170">
    <property type="entry name" value="CW"/>
    <property type="match status" value="1"/>
</dbReference>
<dbReference type="PANTHER" id="PTHR31157:SF1">
    <property type="entry name" value="SCP DOMAIN-CONTAINING PROTEIN"/>
    <property type="match status" value="1"/>
</dbReference>
<dbReference type="AlphaFoldDB" id="A0A385Q3B2"/>
<dbReference type="KEGG" id="lua:D4A81_12025"/>
<dbReference type="OrthoDB" id="9783944at2"/>
<dbReference type="InterPro" id="IPR018337">
    <property type="entry name" value="Cell_wall/Cho-bd_repeat"/>
</dbReference>
<dbReference type="Pfam" id="PF19127">
    <property type="entry name" value="Choline_bind_3"/>
    <property type="match status" value="1"/>
</dbReference>
<evidence type="ECO:0000313" key="2">
    <source>
        <dbReference type="Proteomes" id="UP000265562"/>
    </source>
</evidence>
<gene>
    <name evidence="1" type="ORF">D4A81_12025</name>
</gene>
<accession>A0A385Q3B2</accession>